<gene>
    <name evidence="1" type="ORF">HPB49_005667</name>
</gene>
<dbReference type="Proteomes" id="UP000821865">
    <property type="component" value="Chromosome 5"/>
</dbReference>
<comment type="caution">
    <text evidence="1">The sequence shown here is derived from an EMBL/GenBank/DDBJ whole genome shotgun (WGS) entry which is preliminary data.</text>
</comment>
<accession>A0ACB8CQ46</accession>
<dbReference type="EMBL" id="CM023474">
    <property type="protein sequence ID" value="KAH7949160.1"/>
    <property type="molecule type" value="Genomic_DNA"/>
</dbReference>
<evidence type="ECO:0000313" key="1">
    <source>
        <dbReference type="EMBL" id="KAH7949160.1"/>
    </source>
</evidence>
<protein>
    <submittedName>
        <fullName evidence="1">Uncharacterized protein</fullName>
    </submittedName>
</protein>
<evidence type="ECO:0000313" key="2">
    <source>
        <dbReference type="Proteomes" id="UP000821865"/>
    </source>
</evidence>
<sequence length="107" mass="11873">MGYYDHSGRLFVTERLKSVIKCLDTKVEPYEVEQCVLELDCVAEVAVLGVAHPVLGEAPAAIVVLRPKWQAEEHGRIAQRIKEHVAGRLLQAVLNCSRPTPFAIIVL</sequence>
<organism evidence="1 2">
    <name type="scientific">Dermacentor silvarum</name>
    <name type="common">Tick</name>
    <dbReference type="NCBI Taxonomy" id="543639"/>
    <lineage>
        <taxon>Eukaryota</taxon>
        <taxon>Metazoa</taxon>
        <taxon>Ecdysozoa</taxon>
        <taxon>Arthropoda</taxon>
        <taxon>Chelicerata</taxon>
        <taxon>Arachnida</taxon>
        <taxon>Acari</taxon>
        <taxon>Parasitiformes</taxon>
        <taxon>Ixodida</taxon>
        <taxon>Ixodoidea</taxon>
        <taxon>Ixodidae</taxon>
        <taxon>Rhipicephalinae</taxon>
        <taxon>Dermacentor</taxon>
    </lineage>
</organism>
<name>A0ACB8CQ46_DERSI</name>
<proteinExistence type="predicted"/>
<reference evidence="1" key="1">
    <citation type="submission" date="2020-05" db="EMBL/GenBank/DDBJ databases">
        <title>Large-scale comparative analyses of tick genomes elucidate their genetic diversity and vector capacities.</title>
        <authorList>
            <person name="Jia N."/>
            <person name="Wang J."/>
            <person name="Shi W."/>
            <person name="Du L."/>
            <person name="Sun Y."/>
            <person name="Zhan W."/>
            <person name="Jiang J."/>
            <person name="Wang Q."/>
            <person name="Zhang B."/>
            <person name="Ji P."/>
            <person name="Sakyi L.B."/>
            <person name="Cui X."/>
            <person name="Yuan T."/>
            <person name="Jiang B."/>
            <person name="Yang W."/>
            <person name="Lam T.T.-Y."/>
            <person name="Chang Q."/>
            <person name="Ding S."/>
            <person name="Wang X."/>
            <person name="Zhu J."/>
            <person name="Ruan X."/>
            <person name="Zhao L."/>
            <person name="Wei J."/>
            <person name="Que T."/>
            <person name="Du C."/>
            <person name="Cheng J."/>
            <person name="Dai P."/>
            <person name="Han X."/>
            <person name="Huang E."/>
            <person name="Gao Y."/>
            <person name="Liu J."/>
            <person name="Shao H."/>
            <person name="Ye R."/>
            <person name="Li L."/>
            <person name="Wei W."/>
            <person name="Wang X."/>
            <person name="Wang C."/>
            <person name="Yang T."/>
            <person name="Huo Q."/>
            <person name="Li W."/>
            <person name="Guo W."/>
            <person name="Chen H."/>
            <person name="Zhou L."/>
            <person name="Ni X."/>
            <person name="Tian J."/>
            <person name="Zhou Y."/>
            <person name="Sheng Y."/>
            <person name="Liu T."/>
            <person name="Pan Y."/>
            <person name="Xia L."/>
            <person name="Li J."/>
            <person name="Zhao F."/>
            <person name="Cao W."/>
        </authorList>
    </citation>
    <scope>NUCLEOTIDE SEQUENCE</scope>
    <source>
        <strain evidence="1">Dsil-2018</strain>
    </source>
</reference>
<keyword evidence="2" id="KW-1185">Reference proteome</keyword>